<name>F1A625_DICPU</name>
<dbReference type="FunCoup" id="F1A625">
    <property type="interactions" value="536"/>
</dbReference>
<dbReference type="PANTHER" id="PTHR46094">
    <property type="entry name" value="INTEGRATOR COMPLEX SUBUNIT 9"/>
    <property type="match status" value="1"/>
</dbReference>
<dbReference type="Pfam" id="PF10996">
    <property type="entry name" value="Beta-Casp"/>
    <property type="match status" value="1"/>
</dbReference>
<feature type="domain" description="Beta-Casp" evidence="6">
    <location>
        <begin position="322"/>
        <end position="448"/>
    </location>
</feature>
<keyword evidence="8" id="KW-1185">Reference proteome</keyword>
<proteinExistence type="inferred from homology"/>
<dbReference type="GO" id="GO:0005737">
    <property type="term" value="C:cytoplasm"/>
    <property type="evidence" value="ECO:0007669"/>
    <property type="project" value="UniProtKB-SubCell"/>
</dbReference>
<dbReference type="OMA" id="AMKAVHC"/>
<dbReference type="GO" id="GO:0032039">
    <property type="term" value="C:integrator complex"/>
    <property type="evidence" value="ECO:0000318"/>
    <property type="project" value="GO_Central"/>
</dbReference>
<dbReference type="InParanoid" id="F1A625"/>
<dbReference type="EMBL" id="GL871666">
    <property type="protein sequence ID" value="EGC28355.1"/>
    <property type="molecule type" value="Genomic_DNA"/>
</dbReference>
<dbReference type="Pfam" id="PF16661">
    <property type="entry name" value="Lactamase_B_6"/>
    <property type="match status" value="1"/>
</dbReference>
<comment type="subcellular location">
    <subcellularLocation>
        <location evidence="2">Cytoplasm</location>
    </subcellularLocation>
    <subcellularLocation>
        <location evidence="1">Nucleus</location>
    </subcellularLocation>
</comment>
<protein>
    <recommendedName>
        <fullName evidence="6">Beta-Casp domain-containing protein</fullName>
    </recommendedName>
</protein>
<dbReference type="KEGG" id="dpp:DICPUDRAFT_160278"/>
<dbReference type="SMART" id="SM01027">
    <property type="entry name" value="Beta-Casp"/>
    <property type="match status" value="1"/>
</dbReference>
<dbReference type="InterPro" id="IPR027074">
    <property type="entry name" value="Integrator_9su"/>
</dbReference>
<dbReference type="InterPro" id="IPR022712">
    <property type="entry name" value="Beta_Casp"/>
</dbReference>
<keyword evidence="4" id="KW-0963">Cytoplasm</keyword>
<dbReference type="InterPro" id="IPR001279">
    <property type="entry name" value="Metallo-B-lactamas"/>
</dbReference>
<dbReference type="Proteomes" id="UP000001064">
    <property type="component" value="Unassembled WGS sequence"/>
</dbReference>
<dbReference type="AlphaFoldDB" id="F1A625"/>
<evidence type="ECO:0000256" key="5">
    <source>
        <dbReference type="ARBA" id="ARBA00023242"/>
    </source>
</evidence>
<reference evidence="8" key="1">
    <citation type="journal article" date="2011" name="Genome Biol.">
        <title>Comparative genomics of the social amoebae Dictyostelium discoideum and Dictyostelium purpureum.</title>
        <authorList>
            <consortium name="US DOE Joint Genome Institute (JGI-PGF)"/>
            <person name="Sucgang R."/>
            <person name="Kuo A."/>
            <person name="Tian X."/>
            <person name="Salerno W."/>
            <person name="Parikh A."/>
            <person name="Feasley C.L."/>
            <person name="Dalin E."/>
            <person name="Tu H."/>
            <person name="Huang E."/>
            <person name="Barry K."/>
            <person name="Lindquist E."/>
            <person name="Shapiro H."/>
            <person name="Bruce D."/>
            <person name="Schmutz J."/>
            <person name="Salamov A."/>
            <person name="Fey P."/>
            <person name="Gaudet P."/>
            <person name="Anjard C."/>
            <person name="Babu M.M."/>
            <person name="Basu S."/>
            <person name="Bushmanova Y."/>
            <person name="van der Wel H."/>
            <person name="Katoh-Kurasawa M."/>
            <person name="Dinh C."/>
            <person name="Coutinho P.M."/>
            <person name="Saito T."/>
            <person name="Elias M."/>
            <person name="Schaap P."/>
            <person name="Kay R.R."/>
            <person name="Henrissat B."/>
            <person name="Eichinger L."/>
            <person name="Rivero F."/>
            <person name="Putnam N.H."/>
            <person name="West C.M."/>
            <person name="Loomis W.F."/>
            <person name="Chisholm R.L."/>
            <person name="Shaulsky G."/>
            <person name="Strassmann J.E."/>
            <person name="Queller D.C."/>
            <person name="Kuspa A."/>
            <person name="Grigoriev I.V."/>
        </authorList>
    </citation>
    <scope>NUCLEOTIDE SEQUENCE [LARGE SCALE GENOMIC DNA]</scope>
    <source>
        <strain evidence="8">QSDP1</strain>
    </source>
</reference>
<dbReference type="GeneID" id="10511150"/>
<accession>F1A625</accession>
<dbReference type="PANTHER" id="PTHR46094:SF1">
    <property type="entry name" value="INTEGRATOR COMPLEX SUBUNIT 9"/>
    <property type="match status" value="1"/>
</dbReference>
<dbReference type="OrthoDB" id="5600060at2759"/>
<evidence type="ECO:0000313" key="7">
    <source>
        <dbReference type="EMBL" id="EGC28355.1"/>
    </source>
</evidence>
<evidence type="ECO:0000256" key="1">
    <source>
        <dbReference type="ARBA" id="ARBA00004123"/>
    </source>
</evidence>
<evidence type="ECO:0000256" key="2">
    <source>
        <dbReference type="ARBA" id="ARBA00004496"/>
    </source>
</evidence>
<dbReference type="eggNOG" id="KOG1138">
    <property type="taxonomic scope" value="Eukaryota"/>
</dbReference>
<dbReference type="Gene3D" id="3.40.50.10890">
    <property type="match status" value="1"/>
</dbReference>
<dbReference type="VEuPathDB" id="AmoebaDB:DICPUDRAFT_160278"/>
<evidence type="ECO:0000256" key="3">
    <source>
        <dbReference type="ARBA" id="ARBA00006861"/>
    </source>
</evidence>
<dbReference type="SUPFAM" id="SSF56281">
    <property type="entry name" value="Metallo-hydrolase/oxidoreductase"/>
    <property type="match status" value="1"/>
</dbReference>
<sequence length="717" mass="82409">MKLHCLSLSNQAPCYLLEYKNVKILLDCAIEISTILNFLPKNLNYNNNNNNSDSGKEKDQEFNQCYKNINGVLYVDNGCSNIKYSCPIFEMIDDFSTIDVILLTNYTNIYSLPFITEYTNFQGKIFATEPTVQIGKLLLEELVQMDKQYSNHNYNINNNNNLFDKWQNREMLTKINIANYGNENEIMYKDSYRWKDLYKKLDIEKSFEKIQTVRFNESIYFYGFECSAVSSGFCLGSCNWVIEAKGFERMVYMSDTSLSVSRYPTVFQMEPLEKPDILILSKLNNHPINLPDEMFTELSLSIGSTLQSGGNVIIPSYSCGIILDLLEHLAEYLNQMNLASTQIYFISSVSKAVLSYADIYAEWLNKNKQERSFMPETPFLHQDLMKKGQLAAFQHIHSHFQTSEPCIIFAGHPSCRFGDVTTLIKQYGDNPKNTVFLIEPDFDFKTLVLPFSKLTCKFQSIPIDPRINFKDANFLISKLAPKHLIIPNNFKNFIVNKHSNGINGLITPILPLDLIKIKNHQKYENGFLDKELAQSIQTKIIEKPQTSLNRLNQIKQQIQQYQQQQQPQLLSLSQPLSQFQQQQQLQNQQQQNQLIHVAEVTGILSIHDHELVISPANLSDISKLSFIKEKYLWGTLSNETIINLITSKGFIIENIRIENDQYEIKINGNSNSALITTNNPATIYLSSNNVNIETNCEITRKQISDIIVNNCNGLYIN</sequence>
<gene>
    <name evidence="7" type="ORF">DICPUDRAFT_160278</name>
</gene>
<dbReference type="STRING" id="5786.F1A625"/>
<comment type="similarity">
    <text evidence="3">Belongs to the metallo-beta-lactamase superfamily. RNA-metabolizing metallo-beta-lactamase-like family. INTS9 subfamily.</text>
</comment>
<evidence type="ECO:0000256" key="4">
    <source>
        <dbReference type="ARBA" id="ARBA00022490"/>
    </source>
</evidence>
<dbReference type="GO" id="GO:0034472">
    <property type="term" value="P:snRNA 3'-end processing"/>
    <property type="evidence" value="ECO:0000318"/>
    <property type="project" value="GO_Central"/>
</dbReference>
<dbReference type="InterPro" id="IPR036866">
    <property type="entry name" value="RibonucZ/Hydroxyglut_hydro"/>
</dbReference>
<dbReference type="RefSeq" id="XP_003295119.1">
    <property type="nucleotide sequence ID" value="XM_003295071.1"/>
</dbReference>
<keyword evidence="5" id="KW-0539">Nucleus</keyword>
<dbReference type="Gene3D" id="3.60.15.10">
    <property type="entry name" value="Ribonuclease Z/Hydroxyacylglutathione hydrolase-like"/>
    <property type="match status" value="1"/>
</dbReference>
<evidence type="ECO:0000313" key="8">
    <source>
        <dbReference type="Proteomes" id="UP000001064"/>
    </source>
</evidence>
<organism evidence="7 8">
    <name type="scientific">Dictyostelium purpureum</name>
    <name type="common">Slime mold</name>
    <dbReference type="NCBI Taxonomy" id="5786"/>
    <lineage>
        <taxon>Eukaryota</taxon>
        <taxon>Amoebozoa</taxon>
        <taxon>Evosea</taxon>
        <taxon>Eumycetozoa</taxon>
        <taxon>Dictyostelia</taxon>
        <taxon>Dictyosteliales</taxon>
        <taxon>Dictyosteliaceae</taxon>
        <taxon>Dictyostelium</taxon>
    </lineage>
</organism>
<evidence type="ECO:0000259" key="6">
    <source>
        <dbReference type="SMART" id="SM01027"/>
    </source>
</evidence>